<dbReference type="AlphaFoldDB" id="A0A8S4QIL4"/>
<evidence type="ECO:0000313" key="2">
    <source>
        <dbReference type="EMBL" id="CAH2208050.1"/>
    </source>
</evidence>
<dbReference type="Proteomes" id="UP000838756">
    <property type="component" value="Unassembled WGS sequence"/>
</dbReference>
<organism evidence="2 3">
    <name type="scientific">Pararge aegeria aegeria</name>
    <dbReference type="NCBI Taxonomy" id="348720"/>
    <lineage>
        <taxon>Eukaryota</taxon>
        <taxon>Metazoa</taxon>
        <taxon>Ecdysozoa</taxon>
        <taxon>Arthropoda</taxon>
        <taxon>Hexapoda</taxon>
        <taxon>Insecta</taxon>
        <taxon>Pterygota</taxon>
        <taxon>Neoptera</taxon>
        <taxon>Endopterygota</taxon>
        <taxon>Lepidoptera</taxon>
        <taxon>Glossata</taxon>
        <taxon>Ditrysia</taxon>
        <taxon>Papilionoidea</taxon>
        <taxon>Nymphalidae</taxon>
        <taxon>Satyrinae</taxon>
        <taxon>Satyrini</taxon>
        <taxon>Parargina</taxon>
        <taxon>Pararge</taxon>
    </lineage>
</organism>
<evidence type="ECO:0000256" key="1">
    <source>
        <dbReference type="SAM" id="MobiDB-lite"/>
    </source>
</evidence>
<accession>A0A8S4QIL4</accession>
<evidence type="ECO:0000313" key="3">
    <source>
        <dbReference type="Proteomes" id="UP000838756"/>
    </source>
</evidence>
<keyword evidence="3" id="KW-1185">Reference proteome</keyword>
<reference evidence="2" key="1">
    <citation type="submission" date="2022-03" db="EMBL/GenBank/DDBJ databases">
        <authorList>
            <person name="Lindestad O."/>
        </authorList>
    </citation>
    <scope>NUCLEOTIDE SEQUENCE</scope>
</reference>
<feature type="non-terminal residue" evidence="2">
    <location>
        <position position="1"/>
    </location>
</feature>
<gene>
    <name evidence="2" type="primary">jg671</name>
    <name evidence="2" type="ORF">PAEG_LOCUS667</name>
</gene>
<feature type="compositionally biased region" description="Basic and acidic residues" evidence="1">
    <location>
        <begin position="34"/>
        <end position="44"/>
    </location>
</feature>
<sequence length="67" mass="7603">YDNEIPRTDDSAMHLCDSGKHVLRRTSLTGRRHSGGERTSERTQGKLKTRKVFGDDQNTVFTRIRGG</sequence>
<protein>
    <submittedName>
        <fullName evidence="2">Jg671 protein</fullName>
    </submittedName>
</protein>
<feature type="region of interest" description="Disordered" evidence="1">
    <location>
        <begin position="26"/>
        <end position="46"/>
    </location>
</feature>
<name>A0A8S4QIL4_9NEOP</name>
<dbReference type="EMBL" id="CAKXAJ010002075">
    <property type="protein sequence ID" value="CAH2208050.1"/>
    <property type="molecule type" value="Genomic_DNA"/>
</dbReference>
<proteinExistence type="predicted"/>
<comment type="caution">
    <text evidence="2">The sequence shown here is derived from an EMBL/GenBank/DDBJ whole genome shotgun (WGS) entry which is preliminary data.</text>
</comment>